<feature type="transmembrane region" description="Helical" evidence="9">
    <location>
        <begin position="29"/>
        <end position="50"/>
    </location>
</feature>
<dbReference type="GO" id="GO:0022857">
    <property type="term" value="F:transmembrane transporter activity"/>
    <property type="evidence" value="ECO:0007669"/>
    <property type="project" value="UniProtKB-UniRule"/>
</dbReference>
<feature type="transmembrane region" description="Helical" evidence="9">
    <location>
        <begin position="62"/>
        <end position="80"/>
    </location>
</feature>
<evidence type="ECO:0000256" key="3">
    <source>
        <dbReference type="ARBA" id="ARBA00022475"/>
    </source>
</evidence>
<organism evidence="11 12">
    <name type="scientific">Ferrovibrio terrae</name>
    <dbReference type="NCBI Taxonomy" id="2594003"/>
    <lineage>
        <taxon>Bacteria</taxon>
        <taxon>Pseudomonadati</taxon>
        <taxon>Pseudomonadota</taxon>
        <taxon>Alphaproteobacteria</taxon>
        <taxon>Rhodospirillales</taxon>
        <taxon>Rhodospirillaceae</taxon>
        <taxon>Ferrovibrio</taxon>
    </lineage>
</organism>
<evidence type="ECO:0000256" key="6">
    <source>
        <dbReference type="ARBA" id="ARBA00022989"/>
    </source>
</evidence>
<accession>A0A516H4Q7</accession>
<name>A0A516H4Q7_9PROT</name>
<dbReference type="PANTHER" id="PTHR35011">
    <property type="entry name" value="2,3-DIKETO-L-GULONATE TRAP TRANSPORTER SMALL PERMEASE PROTEIN YIAM"/>
    <property type="match status" value="1"/>
</dbReference>
<dbReference type="GO" id="GO:0005886">
    <property type="term" value="C:plasma membrane"/>
    <property type="evidence" value="ECO:0007669"/>
    <property type="project" value="UniProtKB-SubCell"/>
</dbReference>
<evidence type="ECO:0000256" key="2">
    <source>
        <dbReference type="ARBA" id="ARBA00022448"/>
    </source>
</evidence>
<dbReference type="InterPro" id="IPR007387">
    <property type="entry name" value="TRAP_DctQ"/>
</dbReference>
<reference evidence="11 12" key="1">
    <citation type="submission" date="2019-07" db="EMBL/GenBank/DDBJ databases">
        <title>Genome sequencing for Ferrovibrio sp. K5.</title>
        <authorList>
            <person name="Park S.-J."/>
        </authorList>
    </citation>
    <scope>NUCLEOTIDE SEQUENCE [LARGE SCALE GENOMIC DNA]</scope>
    <source>
        <strain evidence="11 12">K5</strain>
    </source>
</reference>
<dbReference type="InterPro" id="IPR055348">
    <property type="entry name" value="DctQ"/>
</dbReference>
<dbReference type="GO" id="GO:0015740">
    <property type="term" value="P:C4-dicarboxylate transport"/>
    <property type="evidence" value="ECO:0007669"/>
    <property type="project" value="TreeGrafter"/>
</dbReference>
<gene>
    <name evidence="11" type="ORF">FNB15_16360</name>
</gene>
<evidence type="ECO:0000313" key="12">
    <source>
        <dbReference type="Proteomes" id="UP000317496"/>
    </source>
</evidence>
<dbReference type="Pfam" id="PF04290">
    <property type="entry name" value="DctQ"/>
    <property type="match status" value="1"/>
</dbReference>
<keyword evidence="12" id="KW-1185">Reference proteome</keyword>
<dbReference type="AlphaFoldDB" id="A0A516H4Q7"/>
<evidence type="ECO:0000313" key="11">
    <source>
        <dbReference type="EMBL" id="QDO98749.1"/>
    </source>
</evidence>
<sequence>MTDLKTDDTPHLISTVDPEVKIEHHVEDWLSFGIFWTLAGVVFLQFFTRYVLNDSVAWTEEIARYLLIWITFIGATISFRRGTHISVEMLQHFMPEKLVRPLRFVIDVLTVGFVALLCWFSIAITERMHIQTMTVIEWPMSIVYAGVGLGCFLMFYRAVQVFIANARRRWAEDPAKQTLIID</sequence>
<evidence type="ECO:0000256" key="9">
    <source>
        <dbReference type="RuleBase" id="RU369079"/>
    </source>
</evidence>
<comment type="similarity">
    <text evidence="8 9">Belongs to the TRAP transporter small permease family.</text>
</comment>
<evidence type="ECO:0000256" key="8">
    <source>
        <dbReference type="ARBA" id="ARBA00038436"/>
    </source>
</evidence>
<evidence type="ECO:0000256" key="1">
    <source>
        <dbReference type="ARBA" id="ARBA00004429"/>
    </source>
</evidence>
<evidence type="ECO:0000256" key="4">
    <source>
        <dbReference type="ARBA" id="ARBA00022519"/>
    </source>
</evidence>
<evidence type="ECO:0000256" key="5">
    <source>
        <dbReference type="ARBA" id="ARBA00022692"/>
    </source>
</evidence>
<feature type="transmembrane region" description="Helical" evidence="9">
    <location>
        <begin position="142"/>
        <end position="159"/>
    </location>
</feature>
<comment type="function">
    <text evidence="9">Part of the tripartite ATP-independent periplasmic (TRAP) transport system.</text>
</comment>
<keyword evidence="4 9" id="KW-0997">Cell inner membrane</keyword>
<protein>
    <recommendedName>
        <fullName evidence="9">TRAP transporter small permease protein</fullName>
    </recommendedName>
</protein>
<dbReference type="KEGG" id="fer:FNB15_16360"/>
<comment type="subunit">
    <text evidence="9">The complex comprises the extracytoplasmic solute receptor protein and the two transmembrane proteins.</text>
</comment>
<keyword evidence="3" id="KW-1003">Cell membrane</keyword>
<evidence type="ECO:0000259" key="10">
    <source>
        <dbReference type="Pfam" id="PF04290"/>
    </source>
</evidence>
<keyword evidence="5 9" id="KW-0812">Transmembrane</keyword>
<dbReference type="Proteomes" id="UP000317496">
    <property type="component" value="Chromosome"/>
</dbReference>
<dbReference type="RefSeq" id="WP_144069730.1">
    <property type="nucleotide sequence ID" value="NZ_CP041636.1"/>
</dbReference>
<feature type="transmembrane region" description="Helical" evidence="9">
    <location>
        <begin position="101"/>
        <end position="122"/>
    </location>
</feature>
<comment type="subcellular location">
    <subcellularLocation>
        <location evidence="1 9">Cell inner membrane</location>
        <topology evidence="1 9">Multi-pass membrane protein</topology>
    </subcellularLocation>
</comment>
<keyword evidence="7 9" id="KW-0472">Membrane</keyword>
<dbReference type="PANTHER" id="PTHR35011:SF11">
    <property type="entry name" value="TRAP TRANSPORTER SMALL PERMEASE PROTEIN"/>
    <property type="match status" value="1"/>
</dbReference>
<dbReference type="EMBL" id="CP041636">
    <property type="protein sequence ID" value="QDO98749.1"/>
    <property type="molecule type" value="Genomic_DNA"/>
</dbReference>
<keyword evidence="2 9" id="KW-0813">Transport</keyword>
<dbReference type="OrthoDB" id="7843639at2"/>
<keyword evidence="6 9" id="KW-1133">Transmembrane helix</keyword>
<evidence type="ECO:0000256" key="7">
    <source>
        <dbReference type="ARBA" id="ARBA00023136"/>
    </source>
</evidence>
<feature type="domain" description="Tripartite ATP-independent periplasmic transporters DctQ component" evidence="10">
    <location>
        <begin position="38"/>
        <end position="167"/>
    </location>
</feature>
<proteinExistence type="inferred from homology"/>